<organism evidence="1 2">
    <name type="scientific">Taklimakanibacter albus</name>
    <dbReference type="NCBI Taxonomy" id="2800327"/>
    <lineage>
        <taxon>Bacteria</taxon>
        <taxon>Pseudomonadati</taxon>
        <taxon>Pseudomonadota</taxon>
        <taxon>Alphaproteobacteria</taxon>
        <taxon>Hyphomicrobiales</taxon>
        <taxon>Aestuariivirgaceae</taxon>
        <taxon>Taklimakanibacter</taxon>
    </lineage>
</organism>
<accession>A0ACC5QWT8</accession>
<dbReference type="Proteomes" id="UP000616151">
    <property type="component" value="Unassembled WGS sequence"/>
</dbReference>
<reference evidence="1" key="1">
    <citation type="submission" date="2021-01" db="EMBL/GenBank/DDBJ databases">
        <authorList>
            <person name="Sun Q."/>
        </authorList>
    </citation>
    <scope>NUCLEOTIDE SEQUENCE</scope>
    <source>
        <strain evidence="1">YIM B02566</strain>
    </source>
</reference>
<gene>
    <name evidence="1" type="ORF">JHL16_00675</name>
</gene>
<evidence type="ECO:0000313" key="1">
    <source>
        <dbReference type="EMBL" id="MBK1864852.1"/>
    </source>
</evidence>
<name>A0ACC5QWT8_9HYPH</name>
<comment type="caution">
    <text evidence="1">The sequence shown here is derived from an EMBL/GenBank/DDBJ whole genome shotgun (WGS) entry which is preliminary data.</text>
</comment>
<keyword evidence="2" id="KW-1185">Reference proteome</keyword>
<protein>
    <submittedName>
        <fullName evidence="1">Alpha/beta fold hydrolase</fullName>
    </submittedName>
</protein>
<keyword evidence="1" id="KW-0378">Hydrolase</keyword>
<evidence type="ECO:0000313" key="2">
    <source>
        <dbReference type="Proteomes" id="UP000616151"/>
    </source>
</evidence>
<sequence>MKTAFLSALAAVVFAAQAAAQEIVTRKVSFTSDGEIMAGVLHLPADHQGRKLAGILVTGSWTTVKEQMSKNYAEELARQGYAALTFDFRNFGESGGEPRAFENPAAKVADFKAAAQFLGTLPEVDQARTGVLAVCASAGYAAQAINEGAPLKSYAAVAGWFHDKSSVGAIYGGEEGVAARLKAGAQAREAFEKTGEVQYVKAFDYTDQTAAMVGPFDYYGSPKRGGIAQWDNRFALMGWTPWLTYDSVAAAKALKVPSLFVHSDNAALASNVKAIHAAVMAPKELVWSSEDHFAFYDDPQVVKRSAEAAARHFAKTLPGALGPVGTADEARIISVVSSIPLAVDLASYDLAERAFAAEIIVDYTSLWGGEAQRMTPPELMTAWRGIVPGFDATRHEIADVRVTITGEEARASAFVDGRHFLDGEVWRPVGIYDWRLRKIDGAWKVTHMTFTVTREIGARALAEEAMERAKKKKAR</sequence>
<dbReference type="EMBL" id="JAENHL010000003">
    <property type="protein sequence ID" value="MBK1864852.1"/>
    <property type="molecule type" value="Genomic_DNA"/>
</dbReference>
<proteinExistence type="predicted"/>